<dbReference type="EMBL" id="DRTX01000004">
    <property type="protein sequence ID" value="HHF52744.1"/>
    <property type="molecule type" value="Genomic_DNA"/>
</dbReference>
<feature type="transmembrane region" description="Helical" evidence="1">
    <location>
        <begin position="6"/>
        <end position="22"/>
    </location>
</feature>
<keyword evidence="1" id="KW-1133">Transmembrane helix</keyword>
<keyword evidence="1" id="KW-0472">Membrane</keyword>
<feature type="transmembrane region" description="Helical" evidence="1">
    <location>
        <begin position="95"/>
        <end position="118"/>
    </location>
</feature>
<feature type="transmembrane region" description="Helical" evidence="1">
    <location>
        <begin position="69"/>
        <end position="86"/>
    </location>
</feature>
<proteinExistence type="predicted"/>
<sequence length="214" mass="24345">MTSVFWTWVAAFFTLSILSFLYKDNPFYKFAEHIYVGSSAAFYVLQLWVFDVYPKLVGGFQHKVGVEKWILIIPAFLSVLMLTRFIKPISWLSRWAIAFTVGMAAGLGVTGLLQGFLVPQVKATFLPFYVPSTSFWNTFYLSINNILIVLGTVATIFYFYFSREHKGTLGTISRAGITFIMIAFGASFGYTVMARVSLLIGRMYFLIHDWLHLA</sequence>
<evidence type="ECO:0000256" key="1">
    <source>
        <dbReference type="SAM" id="Phobius"/>
    </source>
</evidence>
<organism evidence="2">
    <name type="scientific">candidate division WOR-3 bacterium</name>
    <dbReference type="NCBI Taxonomy" id="2052148"/>
    <lineage>
        <taxon>Bacteria</taxon>
        <taxon>Bacteria division WOR-3</taxon>
    </lineage>
</organism>
<evidence type="ECO:0000313" key="2">
    <source>
        <dbReference type="EMBL" id="HHF52744.1"/>
    </source>
</evidence>
<gene>
    <name evidence="2" type="ORF">ENL43_00060</name>
</gene>
<accession>A0A7V5HM23</accession>
<comment type="caution">
    <text evidence="2">The sequence shown here is derived from an EMBL/GenBank/DDBJ whole genome shotgun (WGS) entry which is preliminary data.</text>
</comment>
<feature type="transmembrane region" description="Helical" evidence="1">
    <location>
        <begin position="34"/>
        <end position="49"/>
    </location>
</feature>
<name>A0A7V5HM23_UNCW3</name>
<keyword evidence="1" id="KW-0812">Transmembrane</keyword>
<reference evidence="2" key="1">
    <citation type="journal article" date="2020" name="mSystems">
        <title>Genome- and Community-Level Interaction Insights into Carbon Utilization and Element Cycling Functions of Hydrothermarchaeota in Hydrothermal Sediment.</title>
        <authorList>
            <person name="Zhou Z."/>
            <person name="Liu Y."/>
            <person name="Xu W."/>
            <person name="Pan J."/>
            <person name="Luo Z.H."/>
            <person name="Li M."/>
        </authorList>
    </citation>
    <scope>NUCLEOTIDE SEQUENCE [LARGE SCALE GENOMIC DNA]</scope>
    <source>
        <strain evidence="2">HyVt-96</strain>
    </source>
</reference>
<protein>
    <submittedName>
        <fullName evidence="2">Uncharacterized protein</fullName>
    </submittedName>
</protein>
<dbReference type="Proteomes" id="UP000886050">
    <property type="component" value="Unassembled WGS sequence"/>
</dbReference>
<feature type="transmembrane region" description="Helical" evidence="1">
    <location>
        <begin position="172"/>
        <end position="193"/>
    </location>
</feature>
<dbReference type="AlphaFoldDB" id="A0A7V5HM23"/>
<feature type="transmembrane region" description="Helical" evidence="1">
    <location>
        <begin position="138"/>
        <end position="160"/>
    </location>
</feature>